<accession>A0A5B2X634</accession>
<dbReference type="Pfam" id="PF13641">
    <property type="entry name" value="Glyco_tranf_2_3"/>
    <property type="match status" value="1"/>
</dbReference>
<evidence type="ECO:0000256" key="3">
    <source>
        <dbReference type="ARBA" id="ARBA00022679"/>
    </source>
</evidence>
<keyword evidence="2" id="KW-0328">Glycosyltransferase</keyword>
<sequence length="434" mass="46789">MRGSSELAGLMIVLLVAWPAYNLGLALFASWRPRRAPRGPVPTLQFWIVIPALNEERVVAATVRAALLLHTPFTPVRVLVVDDGSDDGTLRVLEALERPRLHVLRRQPPDARKGKGEALNEAYRYIRDRAVQSGTADSCVVGVIDGDGRGAPGMLHEIAGYFADPGVGAVQCRVRIHNRERLFGFLQDLEFGCVADGAQGVRDTIGSVGLGGNGQFVRLRCLLRLGDAPWSSCLVEDLELGLRLHVAGERIRYAKDATITQQGVVDLRSIVRQRARWGQGNLQCLRFVSRLLGASTVSGIALLEFLYYLLTPWLMAPMSLAVLGLAGLLGYGAVTGQSLGGIVAVGSSAPLAGVLVLAALLLPGLMWGLVHWLRHRDEPLWRALLVGLLYPCFLLVGVAASWVALGRHLSGRRSWAKTERLPDAVADPAPAAAG</sequence>
<dbReference type="InterPro" id="IPR029044">
    <property type="entry name" value="Nucleotide-diphossugar_trans"/>
</dbReference>
<reference evidence="8 9" key="2">
    <citation type="submission" date="2019-09" db="EMBL/GenBank/DDBJ databases">
        <authorList>
            <person name="Jin C."/>
        </authorList>
    </citation>
    <scope>NUCLEOTIDE SEQUENCE [LARGE SCALE GENOMIC DNA]</scope>
    <source>
        <strain evidence="8 9">AN110305</strain>
    </source>
</reference>
<dbReference type="OrthoDB" id="9806824at2"/>
<dbReference type="PANTHER" id="PTHR43867:SF2">
    <property type="entry name" value="CELLULOSE SYNTHASE CATALYTIC SUBUNIT A [UDP-FORMING]"/>
    <property type="match status" value="1"/>
</dbReference>
<gene>
    <name evidence="8" type="ORF">F0L68_23770</name>
</gene>
<evidence type="ECO:0000313" key="8">
    <source>
        <dbReference type="EMBL" id="KAA2258838.1"/>
    </source>
</evidence>
<dbReference type="Gene3D" id="3.90.550.10">
    <property type="entry name" value="Spore Coat Polysaccharide Biosynthesis Protein SpsA, Chain A"/>
    <property type="match status" value="1"/>
</dbReference>
<dbReference type="GO" id="GO:0016020">
    <property type="term" value="C:membrane"/>
    <property type="evidence" value="ECO:0007669"/>
    <property type="project" value="UniProtKB-SubCell"/>
</dbReference>
<protein>
    <submittedName>
        <fullName evidence="8">Glycosyltransferase</fullName>
    </submittedName>
</protein>
<feature type="transmembrane region" description="Helical" evidence="7">
    <location>
        <begin position="6"/>
        <end position="28"/>
    </location>
</feature>
<dbReference type="PANTHER" id="PTHR43867">
    <property type="entry name" value="CELLULOSE SYNTHASE CATALYTIC SUBUNIT A [UDP-FORMING]"/>
    <property type="match status" value="1"/>
</dbReference>
<evidence type="ECO:0000256" key="5">
    <source>
        <dbReference type="ARBA" id="ARBA00022989"/>
    </source>
</evidence>
<evidence type="ECO:0000313" key="9">
    <source>
        <dbReference type="Proteomes" id="UP000323454"/>
    </source>
</evidence>
<name>A0A5B2X634_9PSEU</name>
<evidence type="ECO:0000256" key="2">
    <source>
        <dbReference type="ARBA" id="ARBA00022676"/>
    </source>
</evidence>
<evidence type="ECO:0000256" key="6">
    <source>
        <dbReference type="ARBA" id="ARBA00023136"/>
    </source>
</evidence>
<dbReference type="InterPro" id="IPR050321">
    <property type="entry name" value="Glycosyltr_2/OpgH_subfam"/>
</dbReference>
<proteinExistence type="predicted"/>
<evidence type="ECO:0000256" key="4">
    <source>
        <dbReference type="ARBA" id="ARBA00022692"/>
    </source>
</evidence>
<feature type="transmembrane region" description="Helical" evidence="7">
    <location>
        <begin position="341"/>
        <end position="363"/>
    </location>
</feature>
<dbReference type="Proteomes" id="UP000323454">
    <property type="component" value="Unassembled WGS sequence"/>
</dbReference>
<keyword evidence="9" id="KW-1185">Reference proteome</keyword>
<dbReference type="SUPFAM" id="SSF53448">
    <property type="entry name" value="Nucleotide-diphospho-sugar transferases"/>
    <property type="match status" value="1"/>
</dbReference>
<reference evidence="8 9" key="1">
    <citation type="submission" date="2019-09" db="EMBL/GenBank/DDBJ databases">
        <title>Goodfellowia gen. nov., a new genus of the Pseudonocardineae related to Actinoalloteichus, containing Goodfellowia coeruleoviolacea gen. nov., comb. nov. gen. nov., comb. nov.</title>
        <authorList>
            <person name="Labeda D."/>
        </authorList>
    </citation>
    <scope>NUCLEOTIDE SEQUENCE [LARGE SCALE GENOMIC DNA]</scope>
    <source>
        <strain evidence="8 9">AN110305</strain>
    </source>
</reference>
<keyword evidence="4 7" id="KW-0812">Transmembrane</keyword>
<evidence type="ECO:0000256" key="1">
    <source>
        <dbReference type="ARBA" id="ARBA00004141"/>
    </source>
</evidence>
<feature type="transmembrane region" description="Helical" evidence="7">
    <location>
        <begin position="383"/>
        <end position="405"/>
    </location>
</feature>
<keyword evidence="5 7" id="KW-1133">Transmembrane helix</keyword>
<dbReference type="EMBL" id="VUOB01000041">
    <property type="protein sequence ID" value="KAA2258838.1"/>
    <property type="molecule type" value="Genomic_DNA"/>
</dbReference>
<feature type="transmembrane region" description="Helical" evidence="7">
    <location>
        <begin position="316"/>
        <end position="334"/>
    </location>
</feature>
<dbReference type="GO" id="GO:0016757">
    <property type="term" value="F:glycosyltransferase activity"/>
    <property type="evidence" value="ECO:0007669"/>
    <property type="project" value="UniProtKB-KW"/>
</dbReference>
<comment type="subcellular location">
    <subcellularLocation>
        <location evidence="1">Membrane</location>
        <topology evidence="1">Multi-pass membrane protein</topology>
    </subcellularLocation>
</comment>
<comment type="caution">
    <text evidence="8">The sequence shown here is derived from an EMBL/GenBank/DDBJ whole genome shotgun (WGS) entry which is preliminary data.</text>
</comment>
<keyword evidence="6 7" id="KW-0472">Membrane</keyword>
<organism evidence="8 9">
    <name type="scientific">Solihabitans fulvus</name>
    <dbReference type="NCBI Taxonomy" id="1892852"/>
    <lineage>
        <taxon>Bacteria</taxon>
        <taxon>Bacillati</taxon>
        <taxon>Actinomycetota</taxon>
        <taxon>Actinomycetes</taxon>
        <taxon>Pseudonocardiales</taxon>
        <taxon>Pseudonocardiaceae</taxon>
        <taxon>Solihabitans</taxon>
    </lineage>
</organism>
<evidence type="ECO:0000256" key="7">
    <source>
        <dbReference type="SAM" id="Phobius"/>
    </source>
</evidence>
<keyword evidence="3 8" id="KW-0808">Transferase</keyword>
<dbReference type="AlphaFoldDB" id="A0A5B2X634"/>